<accession>A0A5E8BXW5</accession>
<dbReference type="GO" id="GO:0016814">
    <property type="term" value="F:hydrolase activity, acting on carbon-nitrogen (but not peptide) bonds, in cyclic amidines"/>
    <property type="evidence" value="ECO:0007669"/>
    <property type="project" value="UniProtKB-ARBA"/>
</dbReference>
<dbReference type="FunFam" id="3.20.20.140:FF:000014">
    <property type="entry name" value="5-methylthioadenosine/S-adenosylhomocysteine deaminase"/>
    <property type="match status" value="1"/>
</dbReference>
<sequence length="462" mass="49891">MLYTHASIITVNKDREVILDGAILVKEGSTTIDDIGKTEPLLAKYPNEPITDLTGHIIMPGLISLHVHLAQSLLRSAADDLTLIPWLCDRVWPMQGNFSEEDGYVAAQLTIAEMLKSGTTCFVEALFAERYGFGGAVKAVVESGIRGCLGKVVMDVPRYATQDGVSMHPGLIEDESSLDKVLECHAKYDGAGDGRVEVWFGARTPGGVSEELYTKMSKIARDRNIGITMHCAEIKADREFFASKGHTPMTYCKEYGLLGPRTVLAHMVHLDDNDIKLLAGSGASMAHCPTSNAKLGSGIARVKECLEAGAIVGIGCDGCPCNNVMDLLQEMKLASLLPKAIHYAPDLVPAETVIEMATRHGARAIGHEDSLGSLEIGKKADFISINLSDKLYGVPNRDPCSAVVYIATGNDVETVVVNGQVLIKDKVLLTMNEAEIVKKGHIHGEQVRERTGVPMGGRWKKV</sequence>
<evidence type="ECO:0000256" key="1">
    <source>
        <dbReference type="ARBA" id="ARBA00022723"/>
    </source>
</evidence>
<reference evidence="5 6" key="1">
    <citation type="submission" date="2019-09" db="EMBL/GenBank/DDBJ databases">
        <authorList>
            <person name="Brejova B."/>
        </authorList>
    </citation>
    <scope>NUCLEOTIDE SEQUENCE [LARGE SCALE GENOMIC DNA]</scope>
</reference>
<dbReference type="CDD" id="cd01298">
    <property type="entry name" value="ATZ_TRZ_like"/>
    <property type="match status" value="1"/>
</dbReference>
<keyword evidence="6" id="KW-1185">Reference proteome</keyword>
<dbReference type="SUPFAM" id="SSF51556">
    <property type="entry name" value="Metallo-dependent hydrolases"/>
    <property type="match status" value="1"/>
</dbReference>
<dbReference type="PANTHER" id="PTHR43794">
    <property type="entry name" value="AMINOHYDROLASE SSNA-RELATED"/>
    <property type="match status" value="1"/>
</dbReference>
<dbReference type="PANTHER" id="PTHR43794:SF11">
    <property type="entry name" value="AMIDOHYDROLASE-RELATED DOMAIN-CONTAINING PROTEIN"/>
    <property type="match status" value="1"/>
</dbReference>
<keyword evidence="2" id="KW-0378">Hydrolase</keyword>
<evidence type="ECO:0000313" key="6">
    <source>
        <dbReference type="Proteomes" id="UP000398389"/>
    </source>
</evidence>
<evidence type="ECO:0000256" key="2">
    <source>
        <dbReference type="ARBA" id="ARBA00022801"/>
    </source>
</evidence>
<evidence type="ECO:0000259" key="4">
    <source>
        <dbReference type="Pfam" id="PF01979"/>
    </source>
</evidence>
<dbReference type="InterPro" id="IPR011059">
    <property type="entry name" value="Metal-dep_hydrolase_composite"/>
</dbReference>
<dbReference type="Proteomes" id="UP000398389">
    <property type="component" value="Unassembled WGS sequence"/>
</dbReference>
<dbReference type="Gene3D" id="3.20.20.140">
    <property type="entry name" value="Metal-dependent hydrolases"/>
    <property type="match status" value="1"/>
</dbReference>
<dbReference type="InterPro" id="IPR050287">
    <property type="entry name" value="MTA/SAH_deaminase"/>
</dbReference>
<dbReference type="InterPro" id="IPR006680">
    <property type="entry name" value="Amidohydro-rel"/>
</dbReference>
<dbReference type="OrthoDB" id="194468at2759"/>
<dbReference type="RefSeq" id="XP_031855597.1">
    <property type="nucleotide sequence ID" value="XM_031999706.1"/>
</dbReference>
<keyword evidence="3" id="KW-0862">Zinc</keyword>
<dbReference type="EMBL" id="CABVLU010000004">
    <property type="protein sequence ID" value="VVT56347.1"/>
    <property type="molecule type" value="Genomic_DNA"/>
</dbReference>
<keyword evidence="1" id="KW-0479">Metal-binding</keyword>
<dbReference type="AlphaFoldDB" id="A0A5E8BXW5"/>
<name>A0A5E8BXW5_9ASCO</name>
<dbReference type="GeneID" id="43583806"/>
<evidence type="ECO:0000256" key="3">
    <source>
        <dbReference type="ARBA" id="ARBA00022833"/>
    </source>
</evidence>
<proteinExistence type="predicted"/>
<dbReference type="GO" id="GO:0046872">
    <property type="term" value="F:metal ion binding"/>
    <property type="evidence" value="ECO:0007669"/>
    <property type="project" value="UniProtKB-KW"/>
</dbReference>
<dbReference type="SUPFAM" id="SSF51338">
    <property type="entry name" value="Composite domain of metallo-dependent hydrolases"/>
    <property type="match status" value="2"/>
</dbReference>
<evidence type="ECO:0000313" key="5">
    <source>
        <dbReference type="EMBL" id="VVT56347.1"/>
    </source>
</evidence>
<dbReference type="InterPro" id="IPR032466">
    <property type="entry name" value="Metal_Hydrolase"/>
</dbReference>
<gene>
    <name evidence="5" type="ORF">SAPINGB_P004991</name>
</gene>
<protein>
    <recommendedName>
        <fullName evidence="4">Amidohydrolase-related domain-containing protein</fullName>
    </recommendedName>
</protein>
<dbReference type="GO" id="GO:0019239">
    <property type="term" value="F:deaminase activity"/>
    <property type="evidence" value="ECO:0007669"/>
    <property type="project" value="UniProtKB-ARBA"/>
</dbReference>
<dbReference type="Pfam" id="PF01979">
    <property type="entry name" value="Amidohydro_1"/>
    <property type="match status" value="1"/>
</dbReference>
<organism evidence="5 6">
    <name type="scientific">Magnusiomyces paraingens</name>
    <dbReference type="NCBI Taxonomy" id="2606893"/>
    <lineage>
        <taxon>Eukaryota</taxon>
        <taxon>Fungi</taxon>
        <taxon>Dikarya</taxon>
        <taxon>Ascomycota</taxon>
        <taxon>Saccharomycotina</taxon>
        <taxon>Dipodascomycetes</taxon>
        <taxon>Dipodascales</taxon>
        <taxon>Dipodascaceae</taxon>
        <taxon>Magnusiomyces</taxon>
    </lineage>
</organism>
<feature type="domain" description="Amidohydrolase-related" evidence="4">
    <location>
        <begin position="57"/>
        <end position="421"/>
    </location>
</feature>
<dbReference type="Gene3D" id="2.30.40.10">
    <property type="entry name" value="Urease, subunit C, domain 1"/>
    <property type="match status" value="1"/>
</dbReference>